<dbReference type="EMBL" id="REFC01000013">
    <property type="protein sequence ID" value="RMA59010.1"/>
    <property type="molecule type" value="Genomic_DNA"/>
</dbReference>
<comment type="caution">
    <text evidence="1">The sequence shown here is derived from an EMBL/GenBank/DDBJ whole genome shotgun (WGS) entry which is preliminary data.</text>
</comment>
<dbReference type="AlphaFoldDB" id="A0A3L9YHZ3"/>
<gene>
    <name evidence="1" type="ORF">BXY75_2392</name>
</gene>
<keyword evidence="2" id="KW-1185">Reference proteome</keyword>
<organism evidence="1 2">
    <name type="scientific">Ulvibacter antarcticus</name>
    <dbReference type="NCBI Taxonomy" id="442714"/>
    <lineage>
        <taxon>Bacteria</taxon>
        <taxon>Pseudomonadati</taxon>
        <taxon>Bacteroidota</taxon>
        <taxon>Flavobacteriia</taxon>
        <taxon>Flavobacteriales</taxon>
        <taxon>Flavobacteriaceae</taxon>
        <taxon>Ulvibacter</taxon>
    </lineage>
</organism>
<dbReference type="PROSITE" id="PS51257">
    <property type="entry name" value="PROKAR_LIPOPROTEIN"/>
    <property type="match status" value="1"/>
</dbReference>
<evidence type="ECO:0000313" key="1">
    <source>
        <dbReference type="EMBL" id="RMA59010.1"/>
    </source>
</evidence>
<reference evidence="1 2" key="1">
    <citation type="submission" date="2018-10" db="EMBL/GenBank/DDBJ databases">
        <title>Genomic Encyclopedia of Archaeal and Bacterial Type Strains, Phase II (KMG-II): from individual species to whole genera.</title>
        <authorList>
            <person name="Goeker M."/>
        </authorList>
    </citation>
    <scope>NUCLEOTIDE SEQUENCE [LARGE SCALE GENOMIC DNA]</scope>
    <source>
        <strain evidence="1 2">DSM 23424</strain>
    </source>
</reference>
<dbReference type="Gene3D" id="2.60.120.260">
    <property type="entry name" value="Galactose-binding domain-like"/>
    <property type="match status" value="1"/>
</dbReference>
<dbReference type="RefSeq" id="WP_121907942.1">
    <property type="nucleotide sequence ID" value="NZ_REFC01000013.1"/>
</dbReference>
<evidence type="ECO:0000313" key="2">
    <source>
        <dbReference type="Proteomes" id="UP000271339"/>
    </source>
</evidence>
<proteinExistence type="predicted"/>
<name>A0A3L9YHZ3_9FLAO</name>
<dbReference type="Proteomes" id="UP000271339">
    <property type="component" value="Unassembled WGS sequence"/>
</dbReference>
<sequence>MKKFIYLLLTAVLISSCSVDKLEETSSQENLKYELATEDSNLGTYKGVFTTNNSEYRAIVNINLPLDQITKQATNVYPIASITLNTGDTFIARSTTRVENGLDITNLEFSSKDLSFTFSVNSDGTNPVVNNVVFLDLESAILIAKHSSKAPVVPITGTYECTVCNDFPGMNIGETQTFNMIYTGAGSGTTTMTTQVVLGGQSWNGIGKQDTCSTFGNFDTCQVASGDAGTDVGFTVLGGAVKWEGTHRYNKNATNPNDCSGAFGTWNYQTTSYGILAGTFDSDAPCYKRLYNRRFQAFRGLGFEPNGANGKLNSNIIKVNGMSDGAMAWGDTKLSGDFARGLSTGGVSTGGIYAFNTGNGNYAFGVQPGGSDFTPGDIDFRIVNNTGMTVNEFFFSYTIFVNNDQNRSNSLNFSYSTDGVSYTPVAALNYTSPVTADGLGFVKTKRSTTVNATVAAGSYIYLRFSSDDVAGSGSRDEIAIDNVRVQGI</sequence>
<dbReference type="OrthoDB" id="1442522at2"/>
<protein>
    <submittedName>
        <fullName evidence="1">Uncharacterized protein</fullName>
    </submittedName>
</protein>
<accession>A0A3L9YHZ3</accession>